<comment type="caution">
    <text evidence="3">The sequence shown here is derived from an EMBL/GenBank/DDBJ whole genome shotgun (WGS) entry which is preliminary data.</text>
</comment>
<accession>A0A255DPN6</accession>
<evidence type="ECO:0000256" key="1">
    <source>
        <dbReference type="SAM" id="MobiDB-lite"/>
    </source>
</evidence>
<evidence type="ECO:0000313" key="3">
    <source>
        <dbReference type="EMBL" id="OYN81204.1"/>
    </source>
</evidence>
<dbReference type="EMBL" id="NOZR01000004">
    <property type="protein sequence ID" value="OYN81204.1"/>
    <property type="molecule type" value="Genomic_DNA"/>
</dbReference>
<feature type="region of interest" description="Disordered" evidence="1">
    <location>
        <begin position="325"/>
        <end position="429"/>
    </location>
</feature>
<reference evidence="3 4" key="1">
    <citation type="submission" date="2017-07" db="EMBL/GenBank/DDBJ databases">
        <title>The new phylogeny of genus Mycobacterium.</title>
        <authorList>
            <person name="Tortoli E."/>
            <person name="Trovato A."/>
            <person name="Cirillo D.M."/>
        </authorList>
    </citation>
    <scope>NUCLEOTIDE SEQUENCE [LARGE SCALE GENOMIC DNA]</scope>
    <source>
        <strain evidence="3 4">ATCC 33027</strain>
    </source>
</reference>
<protein>
    <recommendedName>
        <fullName evidence="5">PE-PGRS family protein</fullName>
    </recommendedName>
</protein>
<organism evidence="3 4">
    <name type="scientific">Mycolicibacterium sphagni</name>
    <dbReference type="NCBI Taxonomy" id="1786"/>
    <lineage>
        <taxon>Bacteria</taxon>
        <taxon>Bacillati</taxon>
        <taxon>Actinomycetota</taxon>
        <taxon>Actinomycetes</taxon>
        <taxon>Mycobacteriales</taxon>
        <taxon>Mycobacteriaceae</taxon>
        <taxon>Mycolicibacterium</taxon>
    </lineage>
</organism>
<feature type="chain" id="PRO_5012739080" description="PE-PGRS family protein" evidence="2">
    <location>
        <begin position="25"/>
        <end position="429"/>
    </location>
</feature>
<evidence type="ECO:0000256" key="2">
    <source>
        <dbReference type="SAM" id="SignalP"/>
    </source>
</evidence>
<feature type="signal peptide" evidence="2">
    <location>
        <begin position="1"/>
        <end position="24"/>
    </location>
</feature>
<proteinExistence type="predicted"/>
<keyword evidence="2" id="KW-0732">Signal</keyword>
<evidence type="ECO:0008006" key="5">
    <source>
        <dbReference type="Google" id="ProtNLM"/>
    </source>
</evidence>
<dbReference type="AlphaFoldDB" id="A0A255DPN6"/>
<dbReference type="Proteomes" id="UP000216063">
    <property type="component" value="Unassembled WGS sequence"/>
</dbReference>
<gene>
    <name evidence="3" type="ORF">CG716_06645</name>
</gene>
<keyword evidence="4" id="KW-1185">Reference proteome</keyword>
<name>A0A255DPN6_9MYCO</name>
<evidence type="ECO:0000313" key="4">
    <source>
        <dbReference type="Proteomes" id="UP000216063"/>
    </source>
</evidence>
<sequence length="429" mass="42356">MPSGRRVNKFLAAGAAIVTAGALAASPITPSSSTTLSLPALQQRAVELTALSATASPLVVYPEILTTTLTNLSALGQAIAADPLPILSQIARNQIGYAEEIGGAIAGVPAAWQTYSAGRGATFLTNYRDALAAGNTASAVNYLSSYVLYGLQATLTPIYNTFLTHTVRGSTTPIEGIPQQMAQNFANAVGALFSTTTFVSGIFQSSYGMALGTLVAAGEGIAAVAQSVEAGDAVGAINAAVNLPGLVVNAFLNGWQHPQSAAPFPALLTFIPVAPPTDPANGVTKTGVSIGLLGRLLVTIPQAIAKAIKPATTTASSTAAITASVTTESTASTASAAATESTGTTASTEQAGDTSTSSSASTGGTTTTATEKDSTTASSVTAAASSKAAKKSSTSSAKASDDSGSAGTKKSAGSGHSARAKASASSDSK</sequence>